<dbReference type="EMBL" id="CP038909">
    <property type="protein sequence ID" value="QGO07693.1"/>
    <property type="molecule type" value="Genomic_DNA"/>
</dbReference>
<keyword evidence="1" id="KW-0472">Membrane</keyword>
<dbReference type="AlphaFoldDB" id="A0A9Q6LIZ2"/>
<keyword evidence="4" id="KW-1185">Reference proteome</keyword>
<reference evidence="2 4" key="1">
    <citation type="submission" date="2019-04" db="EMBL/GenBank/DDBJ databases">
        <title>Complete genome sequencing of Piscirickettsia salmonis strain Psal-009.</title>
        <authorList>
            <person name="Schober I."/>
            <person name="Bunk B."/>
            <person name="Sproer C."/>
            <person name="Carril G.P."/>
            <person name="Riedel T."/>
            <person name="Flores-Herrera P.A."/>
            <person name="Nourdin-Galindo G."/>
            <person name="Marshall S.H."/>
            <person name="Overmann J."/>
        </authorList>
    </citation>
    <scope>NUCLEOTIDE SEQUENCE [LARGE SCALE GENOMIC DNA]</scope>
    <source>
        <strain evidence="2 4">Psal-009</strain>
        <plasmid evidence="3 4">unnamed1</plasmid>
    </source>
</reference>
<evidence type="ECO:0000313" key="4">
    <source>
        <dbReference type="Proteomes" id="UP000422232"/>
    </source>
</evidence>
<evidence type="ECO:0000313" key="3">
    <source>
        <dbReference type="EMBL" id="QGO07693.1"/>
    </source>
</evidence>
<dbReference type="Proteomes" id="UP000422232">
    <property type="component" value="Chromosome"/>
</dbReference>
<gene>
    <name evidence="2" type="ORF">Psal009_00558</name>
    <name evidence="3" type="ORF">Psal009_03652</name>
</gene>
<organism evidence="2 4">
    <name type="scientific">Piscirickettsia salmonis</name>
    <dbReference type="NCBI Taxonomy" id="1238"/>
    <lineage>
        <taxon>Bacteria</taxon>
        <taxon>Pseudomonadati</taxon>
        <taxon>Pseudomonadota</taxon>
        <taxon>Gammaproteobacteria</taxon>
        <taxon>Thiotrichales</taxon>
        <taxon>Piscirickettsiaceae</taxon>
        <taxon>Piscirickettsia</taxon>
    </lineage>
</organism>
<evidence type="ECO:0000256" key="1">
    <source>
        <dbReference type="SAM" id="Phobius"/>
    </source>
</evidence>
<accession>A0A9Q6LIZ2</accession>
<dbReference type="Proteomes" id="UP000422232">
    <property type="component" value="Plasmid unnamed1"/>
</dbReference>
<dbReference type="EMBL" id="CP038908">
    <property type="protein sequence ID" value="QGO04686.1"/>
    <property type="molecule type" value="Genomic_DNA"/>
</dbReference>
<keyword evidence="3" id="KW-0614">Plasmid</keyword>
<geneLocation type="plasmid" evidence="3 4">
    <name>unnamed1</name>
</geneLocation>
<keyword evidence="1" id="KW-1133">Transmembrane helix</keyword>
<feature type="transmembrane region" description="Helical" evidence="1">
    <location>
        <begin position="80"/>
        <end position="102"/>
    </location>
</feature>
<proteinExistence type="predicted"/>
<sequence>MRLKKTTHRKKSGKTTGYLYTFDLIYPEKTLCVEFEVMHSNILKAKEAVEEAFDQWVGEQEDGATITAIKRSGVNKSQPVYHYAGVVRFIGYVAFELIGIVAGNKTLHELKGRLVLGTVLSG</sequence>
<name>A0A9Q6LIZ2_PISSA</name>
<protein>
    <submittedName>
        <fullName evidence="2">Uncharacterized protein</fullName>
    </submittedName>
</protein>
<keyword evidence="1" id="KW-0812">Transmembrane</keyword>
<evidence type="ECO:0000313" key="2">
    <source>
        <dbReference type="EMBL" id="QGO04686.1"/>
    </source>
</evidence>